<name>A0A239IN84_9ACTN</name>
<dbReference type="Proteomes" id="UP000198415">
    <property type="component" value="Unassembled WGS sequence"/>
</dbReference>
<gene>
    <name evidence="1" type="ORF">SAMN06264365_13016</name>
</gene>
<organism evidence="1 2">
    <name type="scientific">Actinoplanes regularis</name>
    <dbReference type="NCBI Taxonomy" id="52697"/>
    <lineage>
        <taxon>Bacteria</taxon>
        <taxon>Bacillati</taxon>
        <taxon>Actinomycetota</taxon>
        <taxon>Actinomycetes</taxon>
        <taxon>Micromonosporales</taxon>
        <taxon>Micromonosporaceae</taxon>
        <taxon>Actinoplanes</taxon>
    </lineage>
</organism>
<dbReference type="EMBL" id="FZNR01000030">
    <property type="protein sequence ID" value="SNS94533.1"/>
    <property type="molecule type" value="Genomic_DNA"/>
</dbReference>
<reference evidence="1 2" key="1">
    <citation type="submission" date="2017-06" db="EMBL/GenBank/DDBJ databases">
        <authorList>
            <person name="Kim H.J."/>
            <person name="Triplett B.A."/>
        </authorList>
    </citation>
    <scope>NUCLEOTIDE SEQUENCE [LARGE SCALE GENOMIC DNA]</scope>
    <source>
        <strain evidence="1 2">DSM 43151</strain>
    </source>
</reference>
<evidence type="ECO:0000313" key="2">
    <source>
        <dbReference type="Proteomes" id="UP000198415"/>
    </source>
</evidence>
<evidence type="ECO:0000313" key="1">
    <source>
        <dbReference type="EMBL" id="SNS94533.1"/>
    </source>
</evidence>
<protein>
    <submittedName>
        <fullName evidence="1">Uncharacterized protein</fullName>
    </submittedName>
</protein>
<sequence length="107" mass="10789">MSVRWTVESPDGPAAGAAPVELTASLTGPYATVEELKTASEGRDIAAGVVTFTAPPIRPTGTSGEQPVSSIPIGSDARPGYYNLATSMNEVGRSSGGASIIRVVAKG</sequence>
<keyword evidence="2" id="KW-1185">Reference proteome</keyword>
<accession>A0A239IN84</accession>
<dbReference type="AlphaFoldDB" id="A0A239IN84"/>
<proteinExistence type="predicted"/>